<keyword evidence="2" id="KW-0472">Membrane</keyword>
<sequence length="1017" mass="112471">MWIDRRNSLNATSRFFSRGFIFFISPTRRRSELCACAILFMSMKRCLLQWVIKVDRLFHRPVKPWIIFVFLLIFLGGSFLLTQTVFAQTPASNTATASTGNTATKTEPSISYPALIALYLSSIILWLVQGVGQLIVLLIGIAVVPLMQYNNFATAPVIGMGWAVIRDTVNMFFVIVLIVIAFGTILGHQRFKWQQQVPRLLITAIVINFSRTLCGLMIDFSQVIMLTFVNALKDIAGGNFVEMFGLRHMLNLNPTAIIFKDAAASSAAAGVQPGDTFIAAIIALVMMLCVLVAIIFLAIILAYRIVMLWILVTIAPLAWFFKGAEGVITTKSNPYAKWWARFSCVLQVGPVLTFFLWLSLAVAGSGNIGAEQFPSSTAPSGESGLDVGSILGIMDSARMTSFIIGLALLFAGFDAAKETCEGTSGFISDRFKQMGGLTRKIAQFPVGAAGTAAAWTGRQAMRPARYGARSVYANTVGRGLSAFRNMTANQAQKYAGKFSGSSATRRALEGYASQQKARQAAETDFAVKDKKPMSTEYMSAYLQGGIPRTEGARKEFFARLKQGLQDGDVRKALGNKGLQKVLKETIDPRTGKTALESLEDTYKGDPAFQKQMKDLKGRMPSVFGVDALKEIREAKDVQDVDKSEFESKDFRNHVSKMEYSFMDKDGTRKTLEGGMTAAILQGYLGGKIKEQWIDGGKKVGEELTPEVLASMPANLIDVTQIKPEMITPTAAANLLTNGNEAQVKALANRADLKERMKGENLKKILQEGLTRAGKDKDKRGALRGNLARLGFDLNEVFDFKDDHFVDQYAQDDFSSAVGEDKDLILRATEDPTSELAKFTASAMSTHSVSRLLRDFEDMSDDDVPKKKAFKKQLDAVFQAVESQKGVMDNQAREGELTKAQKEEHGRLKELLKQKRLFERKAKTFADRTRPPSPPAPSPSTPPTLNPEQRRQKIETLINQITTQKKVVDDSERAYMAMPREERGKATGQEAERKLEEAKQFLRRIERELQDLSGPPVV</sequence>
<evidence type="ECO:0000256" key="1">
    <source>
        <dbReference type="SAM" id="MobiDB-lite"/>
    </source>
</evidence>
<feature type="transmembrane region" description="Helical" evidence="2">
    <location>
        <begin position="399"/>
        <end position="416"/>
    </location>
</feature>
<evidence type="ECO:0000313" key="4">
    <source>
        <dbReference type="Proteomes" id="UP000034616"/>
    </source>
</evidence>
<evidence type="ECO:0000313" key="3">
    <source>
        <dbReference type="EMBL" id="KKR87257.1"/>
    </source>
</evidence>
<dbReference type="AlphaFoldDB" id="A0A0G0XHV2"/>
<feature type="compositionally biased region" description="Pro residues" evidence="1">
    <location>
        <begin position="930"/>
        <end position="944"/>
    </location>
</feature>
<feature type="transmembrane region" description="Helical" evidence="2">
    <location>
        <begin position="306"/>
        <end position="324"/>
    </location>
</feature>
<dbReference type="EMBL" id="LCAH01000004">
    <property type="protein sequence ID" value="KKR87257.1"/>
    <property type="molecule type" value="Genomic_DNA"/>
</dbReference>
<feature type="transmembrane region" description="Helical" evidence="2">
    <location>
        <begin position="339"/>
        <end position="363"/>
    </location>
</feature>
<feature type="transmembrane region" description="Helical" evidence="2">
    <location>
        <begin position="110"/>
        <end position="128"/>
    </location>
</feature>
<evidence type="ECO:0000256" key="2">
    <source>
        <dbReference type="SAM" id="Phobius"/>
    </source>
</evidence>
<keyword evidence="2" id="KW-1133">Transmembrane helix</keyword>
<accession>A0A0G0XHV2</accession>
<keyword evidence="2" id="KW-0812">Transmembrane</keyword>
<feature type="transmembrane region" description="Helical" evidence="2">
    <location>
        <begin position="135"/>
        <end position="165"/>
    </location>
</feature>
<proteinExistence type="predicted"/>
<organism evidence="3 4">
    <name type="scientific">Candidatus Uhrbacteria bacterium GW2011_GWC2_41_11</name>
    <dbReference type="NCBI Taxonomy" id="1618985"/>
    <lineage>
        <taxon>Bacteria</taxon>
        <taxon>Candidatus Uhriibacteriota</taxon>
    </lineage>
</organism>
<name>A0A0G0XHV2_9BACT</name>
<comment type="caution">
    <text evidence="3">The sequence shown here is derived from an EMBL/GenBank/DDBJ whole genome shotgun (WGS) entry which is preliminary data.</text>
</comment>
<feature type="transmembrane region" description="Helical" evidence="2">
    <location>
        <begin position="277"/>
        <end position="299"/>
    </location>
</feature>
<feature type="transmembrane region" description="Helical" evidence="2">
    <location>
        <begin position="65"/>
        <end position="86"/>
    </location>
</feature>
<feature type="transmembrane region" description="Helical" evidence="2">
    <location>
        <begin position="171"/>
        <end position="188"/>
    </location>
</feature>
<reference evidence="3 4" key="1">
    <citation type="journal article" date="2015" name="Nature">
        <title>rRNA introns, odd ribosomes, and small enigmatic genomes across a large radiation of phyla.</title>
        <authorList>
            <person name="Brown C.T."/>
            <person name="Hug L.A."/>
            <person name="Thomas B.C."/>
            <person name="Sharon I."/>
            <person name="Castelle C.J."/>
            <person name="Singh A."/>
            <person name="Wilkins M.J."/>
            <person name="Williams K.H."/>
            <person name="Banfield J.F."/>
        </authorList>
    </citation>
    <scope>NUCLEOTIDE SEQUENCE [LARGE SCALE GENOMIC DNA]</scope>
</reference>
<gene>
    <name evidence="3" type="ORF">UU35_C0004G0030</name>
</gene>
<protein>
    <submittedName>
        <fullName evidence="3">Uncharacterized protein</fullName>
    </submittedName>
</protein>
<dbReference type="Proteomes" id="UP000034616">
    <property type="component" value="Unassembled WGS sequence"/>
</dbReference>
<feature type="transmembrane region" description="Helical" evidence="2">
    <location>
        <begin position="200"/>
        <end position="218"/>
    </location>
</feature>
<feature type="region of interest" description="Disordered" evidence="1">
    <location>
        <begin position="922"/>
        <end position="951"/>
    </location>
</feature>